<feature type="domain" description="Phospholipase D N-terminal" evidence="2">
    <location>
        <begin position="2"/>
        <end position="97"/>
    </location>
</feature>
<dbReference type="Pfam" id="PF16655">
    <property type="entry name" value="PhoD_N"/>
    <property type="match status" value="1"/>
</dbReference>
<dbReference type="PANTHER" id="PTHR43606">
    <property type="entry name" value="PHOSPHATASE, PUTATIVE (AFU_ORTHOLOGUE AFUA_6G08710)-RELATED"/>
    <property type="match status" value="1"/>
</dbReference>
<dbReference type="InterPro" id="IPR038607">
    <property type="entry name" value="PhoD-like_sf"/>
</dbReference>
<gene>
    <name evidence="3" type="ORF">ACFYXI_37195</name>
</gene>
<keyword evidence="4" id="KW-1185">Reference proteome</keyword>
<dbReference type="RefSeq" id="WP_387417453.1">
    <property type="nucleotide sequence ID" value="NZ_JBIASD010000042.1"/>
</dbReference>
<sequence length="444" mass="48751">MASGEPLPDGIILWTRLAPDPLDPVRPGGMPGRAAAVRWEIAEDEKLTRVVQSGEASAWPDRAHSVHVRVAGLRPGREYFYRFSVDGHESPVGRTRTAPDPGSTAPVRFAVASGQRYEEGRFTALRHLAAERPDVVVHLGGYMYAGATERSGPDAYVRPLESEAECTTLAAYRNRYATYRTDPDLRAAHAAAPWLPVLDDHEVREGCAGARPGDGSSPAAFLKRRAAAFKAYFEHMPLRVRPTGASLRVHRWRPYCRVADLLLLDTRQHRDGDDMLGAEQEEWLRTRLTSGTARWRVLVQPAFFSPRGLTDGDPTGWDAFPRSRARVLADAPEGLVVLSGDAGDGWAGDLRADLADPESRAVGVEFSTASVSAAPRVGPQAVLDRDPCLRLATDRRGYLTCTADMDGFRAEFRAVDHVDRPDAPVSTVARYEIADGRLRRLEAE</sequence>
<feature type="domain" description="PhoD-like phosphatase metallophosphatase" evidence="1">
    <location>
        <begin position="109"/>
        <end position="412"/>
    </location>
</feature>
<dbReference type="InterPro" id="IPR032093">
    <property type="entry name" value="PhoD_N"/>
</dbReference>
<accession>A0ABW6T5X6</accession>
<comment type="caution">
    <text evidence="3">The sequence shown here is derived from an EMBL/GenBank/DDBJ whole genome shotgun (WGS) entry which is preliminary data.</text>
</comment>
<evidence type="ECO:0000259" key="1">
    <source>
        <dbReference type="Pfam" id="PF09423"/>
    </source>
</evidence>
<dbReference type="PANTHER" id="PTHR43606:SF2">
    <property type="entry name" value="ALKALINE PHOSPHATASE FAMILY PROTEIN (AFU_ORTHOLOGUE AFUA_5G03860)"/>
    <property type="match status" value="1"/>
</dbReference>
<evidence type="ECO:0000313" key="4">
    <source>
        <dbReference type="Proteomes" id="UP001602013"/>
    </source>
</evidence>
<dbReference type="InterPro" id="IPR052900">
    <property type="entry name" value="Phospholipid_Metab_Enz"/>
</dbReference>
<dbReference type="InterPro" id="IPR029052">
    <property type="entry name" value="Metallo-depent_PP-like"/>
</dbReference>
<dbReference type="SUPFAM" id="SSF56300">
    <property type="entry name" value="Metallo-dependent phosphatases"/>
    <property type="match status" value="1"/>
</dbReference>
<evidence type="ECO:0000313" key="3">
    <source>
        <dbReference type="EMBL" id="MFF3671235.1"/>
    </source>
</evidence>
<reference evidence="3 4" key="1">
    <citation type="submission" date="2024-10" db="EMBL/GenBank/DDBJ databases">
        <title>The Natural Products Discovery Center: Release of the First 8490 Sequenced Strains for Exploring Actinobacteria Biosynthetic Diversity.</title>
        <authorList>
            <person name="Kalkreuter E."/>
            <person name="Kautsar S.A."/>
            <person name="Yang D."/>
            <person name="Bader C.D."/>
            <person name="Teijaro C.N."/>
            <person name="Fluegel L."/>
            <person name="Davis C.M."/>
            <person name="Simpson J.R."/>
            <person name="Lauterbach L."/>
            <person name="Steele A.D."/>
            <person name="Gui C."/>
            <person name="Meng S."/>
            <person name="Li G."/>
            <person name="Viehrig K."/>
            <person name="Ye F."/>
            <person name="Su P."/>
            <person name="Kiefer A.F."/>
            <person name="Nichols A."/>
            <person name="Cepeda A.J."/>
            <person name="Yan W."/>
            <person name="Fan B."/>
            <person name="Jiang Y."/>
            <person name="Adhikari A."/>
            <person name="Zheng C.-J."/>
            <person name="Schuster L."/>
            <person name="Cowan T.M."/>
            <person name="Smanski M.J."/>
            <person name="Chevrette M.G."/>
            <person name="De Carvalho L.P.S."/>
            <person name="Shen B."/>
        </authorList>
    </citation>
    <scope>NUCLEOTIDE SEQUENCE [LARGE SCALE GENOMIC DNA]</scope>
    <source>
        <strain evidence="3 4">NPDC002173</strain>
    </source>
</reference>
<protein>
    <submittedName>
        <fullName evidence="3">Alkaline phosphatase D family protein</fullName>
    </submittedName>
</protein>
<dbReference type="CDD" id="cd07389">
    <property type="entry name" value="MPP_PhoD"/>
    <property type="match status" value="1"/>
</dbReference>
<dbReference type="Proteomes" id="UP001602013">
    <property type="component" value="Unassembled WGS sequence"/>
</dbReference>
<proteinExistence type="predicted"/>
<dbReference type="InterPro" id="IPR018946">
    <property type="entry name" value="PhoD-like_MPP"/>
</dbReference>
<evidence type="ECO:0000259" key="2">
    <source>
        <dbReference type="Pfam" id="PF16655"/>
    </source>
</evidence>
<name>A0ABW6T5X6_9ACTN</name>
<organism evidence="3 4">
    <name type="scientific">Microtetraspora malaysiensis</name>
    <dbReference type="NCBI Taxonomy" id="161358"/>
    <lineage>
        <taxon>Bacteria</taxon>
        <taxon>Bacillati</taxon>
        <taxon>Actinomycetota</taxon>
        <taxon>Actinomycetes</taxon>
        <taxon>Streptosporangiales</taxon>
        <taxon>Streptosporangiaceae</taxon>
        <taxon>Microtetraspora</taxon>
    </lineage>
</organism>
<dbReference type="Gene3D" id="3.60.21.70">
    <property type="entry name" value="PhoD-like phosphatase"/>
    <property type="match status" value="1"/>
</dbReference>
<dbReference type="Pfam" id="PF09423">
    <property type="entry name" value="PhoD"/>
    <property type="match status" value="1"/>
</dbReference>
<dbReference type="Gene3D" id="2.60.40.380">
    <property type="entry name" value="Purple acid phosphatase-like, N-terminal"/>
    <property type="match status" value="1"/>
</dbReference>
<dbReference type="EMBL" id="JBIASD010000042">
    <property type="protein sequence ID" value="MFF3671235.1"/>
    <property type="molecule type" value="Genomic_DNA"/>
</dbReference>